<proteinExistence type="predicted"/>
<dbReference type="Pfam" id="PF08877">
    <property type="entry name" value="MepB-like"/>
    <property type="match status" value="1"/>
</dbReference>
<organism evidence="1 2">
    <name type="scientific">Mammaliicoccus lentus</name>
    <name type="common">Staphylococcus lentus</name>
    <dbReference type="NCBI Taxonomy" id="42858"/>
    <lineage>
        <taxon>Bacteria</taxon>
        <taxon>Bacillati</taxon>
        <taxon>Bacillota</taxon>
        <taxon>Bacilli</taxon>
        <taxon>Bacillales</taxon>
        <taxon>Staphylococcaceae</taxon>
        <taxon>Mammaliicoccus</taxon>
    </lineage>
</organism>
<dbReference type="RefSeq" id="WP_064204475.1">
    <property type="nucleotide sequence ID" value="NZ_CABIVY010000045.1"/>
</dbReference>
<dbReference type="Gene3D" id="3.40.1350.140">
    <property type="entry name" value="MepB-like"/>
    <property type="match status" value="1"/>
</dbReference>
<name>A0AAX3W7A4_MAMLE</name>
<protein>
    <submittedName>
        <fullName evidence="1">MepB family protein</fullName>
    </submittedName>
</protein>
<dbReference type="EMBL" id="CP118848">
    <property type="protein sequence ID" value="WHI60801.1"/>
    <property type="molecule type" value="Genomic_DNA"/>
</dbReference>
<dbReference type="Proteomes" id="UP001223261">
    <property type="component" value="Chromosome"/>
</dbReference>
<evidence type="ECO:0000313" key="1">
    <source>
        <dbReference type="EMBL" id="WHI60801.1"/>
    </source>
</evidence>
<gene>
    <name evidence="1" type="ORF">PYH69_03990</name>
</gene>
<accession>A0AAX3W7A4</accession>
<reference evidence="1" key="1">
    <citation type="journal article" date="2023" name="Antibiotics">
        <title>Prevalence and Molecular Characterization of Methicillin-Resistant Staphylococci (MRS) and Mammaliicocci (MRM) in Dromedary Camels from Algeria: First Detection of SCCmec-mecC Hybrid in Methicillin-Resistant Mammaliicoccus lentus.</title>
        <authorList>
            <person name="Belhout C."/>
            <person name="Boyen F."/>
            <person name="Vereecke N."/>
            <person name="Theuns S."/>
            <person name="Taibi N."/>
            <person name="Stegger M."/>
            <person name="de la Fe-Rodriguez P.Y."/>
            <person name="Bouayad L."/>
            <person name="Elgroud R."/>
            <person name="Butaye P."/>
        </authorList>
    </citation>
    <scope>NUCLEOTIDE SEQUENCE</scope>
    <source>
        <strain evidence="1">7048</strain>
    </source>
</reference>
<sequence>MEPYVSKDILDMVSTEFNFSINQFELEVWNHEYEAFNFNINNNSFKSRLAKKTPKKAGYFVTLWLKNELEKNRPYNYDEMKDKLIINVLDGDNKGQFIFPKELLADKGVLRIGKEKGKMAFRIYPSWETNLNKAAIKTQKWQAPYFLDLSKEYNNTEAYELYLK</sequence>
<dbReference type="InterPro" id="IPR038231">
    <property type="entry name" value="MepB-like_sf"/>
</dbReference>
<dbReference type="AlphaFoldDB" id="A0AAX3W7A4"/>
<dbReference type="InterPro" id="IPR011235">
    <property type="entry name" value="MepB-like"/>
</dbReference>
<evidence type="ECO:0000313" key="2">
    <source>
        <dbReference type="Proteomes" id="UP001223261"/>
    </source>
</evidence>
<dbReference type="PIRSF" id="PIRSF032285">
    <property type="entry name" value="UCP032285"/>
    <property type="match status" value="1"/>
</dbReference>